<dbReference type="EMBL" id="BSUN01000001">
    <property type="protein sequence ID" value="GMA36986.1"/>
    <property type="molecule type" value="Genomic_DNA"/>
</dbReference>
<dbReference type="PANTHER" id="PTHR22946">
    <property type="entry name" value="DIENELACTONE HYDROLASE DOMAIN-CONTAINING PROTEIN-RELATED"/>
    <property type="match status" value="1"/>
</dbReference>
<keyword evidence="3" id="KW-1185">Reference proteome</keyword>
<accession>A0ABQ6IGX6</accession>
<dbReference type="SUPFAM" id="SSF53474">
    <property type="entry name" value="alpha/beta-Hydrolases"/>
    <property type="match status" value="1"/>
</dbReference>
<name>A0ABQ6IGX6_9MICO</name>
<organism evidence="2 3">
    <name type="scientific">Demequina litorisediminis</name>
    <dbReference type="NCBI Taxonomy" id="1849022"/>
    <lineage>
        <taxon>Bacteria</taxon>
        <taxon>Bacillati</taxon>
        <taxon>Actinomycetota</taxon>
        <taxon>Actinomycetes</taxon>
        <taxon>Micrococcales</taxon>
        <taxon>Demequinaceae</taxon>
        <taxon>Demequina</taxon>
    </lineage>
</organism>
<comment type="similarity">
    <text evidence="1">Belongs to the AB hydrolase superfamily.</text>
</comment>
<dbReference type="InterPro" id="IPR029058">
    <property type="entry name" value="AB_hydrolase_fold"/>
</dbReference>
<sequence>MRTLVIEDRSRRSWADPVSPRPLRLTVWEPTNGEGEAPLTLLSHGTGGQVAQLGWLAQALVAAGHVVVGVDHHGNTSAEAYLPEGFACPWERPRDVSLALDWALAAFAVDATRVSVAGFSLGGYTAAALAGARLDPRVVEAVLSGEAPLPPLPEMPDLLERLASRYDGASLAALVAASAADVADARVSRAVMLAPSIGSLVDDASLGEIRTPALVLWGDADAEAEPGENARRYLASMPHAEGWSMGRAVAHYDWIADGEAGDNLRRNALPAIVEFLTRR</sequence>
<dbReference type="InterPro" id="IPR050261">
    <property type="entry name" value="FrsA_esterase"/>
</dbReference>
<comment type="caution">
    <text evidence="2">The sequence shown here is derived from an EMBL/GenBank/DDBJ whole genome shotgun (WGS) entry which is preliminary data.</text>
</comment>
<gene>
    <name evidence="2" type="ORF">GCM10025876_31900</name>
</gene>
<evidence type="ECO:0000313" key="3">
    <source>
        <dbReference type="Proteomes" id="UP001157125"/>
    </source>
</evidence>
<protein>
    <recommendedName>
        <fullName evidence="4">Alpha/beta hydrolase family protein</fullName>
    </recommendedName>
</protein>
<dbReference type="Proteomes" id="UP001157125">
    <property type="component" value="Unassembled WGS sequence"/>
</dbReference>
<reference evidence="3" key="1">
    <citation type="journal article" date="2019" name="Int. J. Syst. Evol. Microbiol.">
        <title>The Global Catalogue of Microorganisms (GCM) 10K type strain sequencing project: providing services to taxonomists for standard genome sequencing and annotation.</title>
        <authorList>
            <consortium name="The Broad Institute Genomics Platform"/>
            <consortium name="The Broad Institute Genome Sequencing Center for Infectious Disease"/>
            <person name="Wu L."/>
            <person name="Ma J."/>
        </authorList>
    </citation>
    <scope>NUCLEOTIDE SEQUENCE [LARGE SCALE GENOMIC DNA]</scope>
    <source>
        <strain evidence="3">NBRC 112299</strain>
    </source>
</reference>
<dbReference type="Gene3D" id="3.40.50.1820">
    <property type="entry name" value="alpha/beta hydrolase"/>
    <property type="match status" value="2"/>
</dbReference>
<evidence type="ECO:0008006" key="4">
    <source>
        <dbReference type="Google" id="ProtNLM"/>
    </source>
</evidence>
<proteinExistence type="inferred from homology"/>
<evidence type="ECO:0000313" key="2">
    <source>
        <dbReference type="EMBL" id="GMA36986.1"/>
    </source>
</evidence>
<dbReference type="RefSeq" id="WP_284328900.1">
    <property type="nucleotide sequence ID" value="NZ_BSUN01000001.1"/>
</dbReference>
<evidence type="ECO:0000256" key="1">
    <source>
        <dbReference type="ARBA" id="ARBA00008645"/>
    </source>
</evidence>